<keyword evidence="2" id="KW-0732">Signal</keyword>
<dbReference type="Proteomes" id="UP000663862">
    <property type="component" value="Unassembled WGS sequence"/>
</dbReference>
<reference evidence="4" key="1">
    <citation type="submission" date="2021-02" db="EMBL/GenBank/DDBJ databases">
        <authorList>
            <person name="Nowell W R."/>
        </authorList>
    </citation>
    <scope>NUCLEOTIDE SEQUENCE</scope>
</reference>
<feature type="region of interest" description="Disordered" evidence="1">
    <location>
        <begin position="198"/>
        <end position="244"/>
    </location>
</feature>
<evidence type="ECO:0000256" key="1">
    <source>
        <dbReference type="SAM" id="MobiDB-lite"/>
    </source>
</evidence>
<evidence type="ECO:0000313" key="3">
    <source>
        <dbReference type="EMBL" id="CAF4184884.1"/>
    </source>
</evidence>
<evidence type="ECO:0000313" key="6">
    <source>
        <dbReference type="Proteomes" id="UP000663862"/>
    </source>
</evidence>
<feature type="compositionally biased region" description="Basic residues" evidence="1">
    <location>
        <begin position="506"/>
        <end position="521"/>
    </location>
</feature>
<feature type="compositionally biased region" description="Polar residues" evidence="1">
    <location>
        <begin position="222"/>
        <end position="244"/>
    </location>
</feature>
<feature type="chain" id="PRO_5035621847" evidence="2">
    <location>
        <begin position="20"/>
        <end position="591"/>
    </location>
</feature>
<feature type="region of interest" description="Disordered" evidence="1">
    <location>
        <begin position="483"/>
        <end position="545"/>
    </location>
</feature>
<dbReference type="EMBL" id="CAJOBQ010000178">
    <property type="protein sequence ID" value="CAF4284285.1"/>
    <property type="molecule type" value="Genomic_DNA"/>
</dbReference>
<dbReference type="Proteomes" id="UP000663838">
    <property type="component" value="Unassembled WGS sequence"/>
</dbReference>
<organism evidence="4 6">
    <name type="scientific">Rotaria socialis</name>
    <dbReference type="NCBI Taxonomy" id="392032"/>
    <lineage>
        <taxon>Eukaryota</taxon>
        <taxon>Metazoa</taxon>
        <taxon>Spiralia</taxon>
        <taxon>Gnathifera</taxon>
        <taxon>Rotifera</taxon>
        <taxon>Eurotatoria</taxon>
        <taxon>Bdelloidea</taxon>
        <taxon>Philodinida</taxon>
        <taxon>Philodinidae</taxon>
        <taxon>Rotaria</taxon>
    </lineage>
</organism>
<accession>A0A820GUC0</accession>
<feature type="compositionally biased region" description="Basic and acidic residues" evidence="1">
    <location>
        <begin position="527"/>
        <end position="536"/>
    </location>
</feature>
<evidence type="ECO:0000313" key="5">
    <source>
        <dbReference type="EMBL" id="CAF4500001.1"/>
    </source>
</evidence>
<evidence type="ECO:0000256" key="2">
    <source>
        <dbReference type="SAM" id="SignalP"/>
    </source>
</evidence>
<dbReference type="Proteomes" id="UP000663851">
    <property type="component" value="Unassembled WGS sequence"/>
</dbReference>
<dbReference type="EMBL" id="CAJOBS010000117">
    <property type="protein sequence ID" value="CAF4500001.1"/>
    <property type="molecule type" value="Genomic_DNA"/>
</dbReference>
<feature type="compositionally biased region" description="Polar residues" evidence="1">
    <location>
        <begin position="485"/>
        <end position="499"/>
    </location>
</feature>
<protein>
    <submittedName>
        <fullName evidence="4">Uncharacterized protein</fullName>
    </submittedName>
</protein>
<name>A0A820GUC0_9BILA</name>
<sequence>MMKLYIYIVVLVHIEWTFGIRCYSCTGKKNGEQNLFDPCLNPAENVGDGNVYEIDCLNTKLCWKAVTGGKIRRGCGEKRCAFIPDINMGPLHKDFIDSAAVMTLDSLSESSLLRLEQYLSSNPYREYSMSKPYVSKTSQHVPHSTRLIPEQQPSIFAFHELMDNQKDSLTLDRLAYKLRMKSDLNIDTLRENHVRRRRHRHPHNPHHHQQQHYHHTQHPHNLNLNDTASSVPASTSTKNFARQPTAITMSTNTLKTVMSDDLTGIEGSSIRVGTLDDLIKQFRRAEFRLVRRPADYLESASTFLSSNVSTNDRPVVIKSHQHHERQLKQPQALTEYRFNAPTFPTTPSRTHREPTIHPGLIYQYRTRERLNNTDLPLLNRHSPYTPQEGRQRFNSLIIQERQTTAMSSHDKRVQELREKSLMRTEKQLCVCNKLTIVDPFNNSFEQNEASLPHLQQQHHHHHSQQQQPAANYIFPPVRPFGYFTKKSTTTNDDAQQSAWSPPPPLRIRKKPDQKKRQRKMSKNSSDSFDKIDRIEGNDDNNNSQLFNDTVKSMVSLTDIDDELNNTINSVIHIDINRSDLIVENVDRHDKM</sequence>
<proteinExistence type="predicted"/>
<dbReference type="EMBL" id="CAJOBO010000292">
    <property type="protein sequence ID" value="CAF4184884.1"/>
    <property type="molecule type" value="Genomic_DNA"/>
</dbReference>
<feature type="compositionally biased region" description="Basic residues" evidence="1">
    <location>
        <begin position="198"/>
        <end position="218"/>
    </location>
</feature>
<gene>
    <name evidence="3" type="ORF">HFQ381_LOCUS6468</name>
    <name evidence="5" type="ORF">TOA249_LOCUS3352</name>
    <name evidence="4" type="ORF">TSG867_LOCUS5194</name>
</gene>
<evidence type="ECO:0000313" key="4">
    <source>
        <dbReference type="EMBL" id="CAF4284285.1"/>
    </source>
</evidence>
<feature type="signal peptide" evidence="2">
    <location>
        <begin position="1"/>
        <end position="19"/>
    </location>
</feature>
<dbReference type="AlphaFoldDB" id="A0A820GUC0"/>
<comment type="caution">
    <text evidence="4">The sequence shown here is derived from an EMBL/GenBank/DDBJ whole genome shotgun (WGS) entry which is preliminary data.</text>
</comment>